<dbReference type="InterPro" id="IPR017911">
    <property type="entry name" value="MacB-like_ATP-bd"/>
</dbReference>
<keyword evidence="3 6" id="KW-0067">ATP-binding</keyword>
<dbReference type="GO" id="GO:0005524">
    <property type="term" value="F:ATP binding"/>
    <property type="evidence" value="ECO:0007669"/>
    <property type="project" value="UniProtKB-KW"/>
</dbReference>
<evidence type="ECO:0000256" key="4">
    <source>
        <dbReference type="SAM" id="MobiDB-lite"/>
    </source>
</evidence>
<protein>
    <submittedName>
        <fullName evidence="6">ABC transporter ATP-binding protein</fullName>
    </submittedName>
</protein>
<reference evidence="6 7" key="1">
    <citation type="submission" date="2017-10" db="EMBL/GenBank/DDBJ databases">
        <title>Draft genome sequence of cellulolytic Actinomyces sp CtC72 isolated from cattle rumen fluid.</title>
        <authorList>
            <person name="Joshi A.J."/>
            <person name="Vasudevan G."/>
            <person name="Lanjekar V.B."/>
            <person name="Hivarkar S."/>
            <person name="Engineer A."/>
            <person name="Pore S.D."/>
            <person name="Dhakephalkar P.K."/>
            <person name="Dagar S."/>
        </authorList>
    </citation>
    <scope>NUCLEOTIDE SEQUENCE [LARGE SCALE GENOMIC DNA]</scope>
    <source>
        <strain evidence="7">CtC72</strain>
    </source>
</reference>
<feature type="compositionally biased region" description="Basic residues" evidence="4">
    <location>
        <begin position="272"/>
        <end position="289"/>
    </location>
</feature>
<dbReference type="InterPro" id="IPR027417">
    <property type="entry name" value="P-loop_NTPase"/>
</dbReference>
<feature type="region of interest" description="Disordered" evidence="4">
    <location>
        <begin position="303"/>
        <end position="335"/>
    </location>
</feature>
<evidence type="ECO:0000256" key="2">
    <source>
        <dbReference type="ARBA" id="ARBA00022741"/>
    </source>
</evidence>
<keyword evidence="7" id="KW-1185">Reference proteome</keyword>
<dbReference type="EMBL" id="MTPX02000039">
    <property type="protein sequence ID" value="PHP52880.1"/>
    <property type="molecule type" value="Genomic_DNA"/>
</dbReference>
<proteinExistence type="predicted"/>
<dbReference type="PROSITE" id="PS00211">
    <property type="entry name" value="ABC_TRANSPORTER_1"/>
    <property type="match status" value="1"/>
</dbReference>
<keyword evidence="2" id="KW-0547">Nucleotide-binding</keyword>
<dbReference type="PROSITE" id="PS50893">
    <property type="entry name" value="ABC_TRANSPORTER_2"/>
    <property type="match status" value="1"/>
</dbReference>
<comment type="caution">
    <text evidence="6">The sequence shown here is derived from an EMBL/GenBank/DDBJ whole genome shotgun (WGS) entry which is preliminary data.</text>
</comment>
<feature type="region of interest" description="Disordered" evidence="4">
    <location>
        <begin position="233"/>
        <end position="289"/>
    </location>
</feature>
<evidence type="ECO:0000256" key="3">
    <source>
        <dbReference type="ARBA" id="ARBA00022840"/>
    </source>
</evidence>
<dbReference type="InterPro" id="IPR015854">
    <property type="entry name" value="ABC_transpr_LolD-like"/>
</dbReference>
<name>A0ABX4MBN9_9ACTO</name>
<dbReference type="SMART" id="SM00382">
    <property type="entry name" value="AAA"/>
    <property type="match status" value="1"/>
</dbReference>
<dbReference type="Proteomes" id="UP000194577">
    <property type="component" value="Unassembled WGS sequence"/>
</dbReference>
<dbReference type="PANTHER" id="PTHR24220">
    <property type="entry name" value="IMPORT ATP-BINDING PROTEIN"/>
    <property type="match status" value="1"/>
</dbReference>
<evidence type="ECO:0000259" key="5">
    <source>
        <dbReference type="PROSITE" id="PS50893"/>
    </source>
</evidence>
<feature type="compositionally biased region" description="Basic and acidic residues" evidence="4">
    <location>
        <begin position="317"/>
        <end position="328"/>
    </location>
</feature>
<feature type="domain" description="ABC transporter" evidence="5">
    <location>
        <begin position="20"/>
        <end position="255"/>
    </location>
</feature>
<dbReference type="Gene3D" id="3.40.50.300">
    <property type="entry name" value="P-loop containing nucleotide triphosphate hydrolases"/>
    <property type="match status" value="1"/>
</dbReference>
<dbReference type="InterPro" id="IPR003439">
    <property type="entry name" value="ABC_transporter-like_ATP-bd"/>
</dbReference>
<evidence type="ECO:0000313" key="7">
    <source>
        <dbReference type="Proteomes" id="UP000194577"/>
    </source>
</evidence>
<organism evidence="6 7">
    <name type="scientific">Actinomyces ruminis</name>
    <dbReference type="NCBI Taxonomy" id="1937003"/>
    <lineage>
        <taxon>Bacteria</taxon>
        <taxon>Bacillati</taxon>
        <taxon>Actinomycetota</taxon>
        <taxon>Actinomycetes</taxon>
        <taxon>Actinomycetales</taxon>
        <taxon>Actinomycetaceae</taxon>
        <taxon>Actinomyces</taxon>
    </lineage>
</organism>
<gene>
    <name evidence="6" type="ORF">BW737_006325</name>
</gene>
<dbReference type="Pfam" id="PF00005">
    <property type="entry name" value="ABC_tran"/>
    <property type="match status" value="1"/>
</dbReference>
<evidence type="ECO:0000256" key="1">
    <source>
        <dbReference type="ARBA" id="ARBA00022448"/>
    </source>
</evidence>
<sequence length="335" mass="35203">MSTALTTTSPGSISAPDVVLRARGLELAFGTTRALRGVDIDIAAGEVLAVTGPSGSGKSTLLHVLAGVLTPDAGSVQYGDRNVVSLGEADRARLRLAEFGFIFQFGQLLPDLSALDNVTLPLLLAGVSRRRALERAHAQLDALGLSEHERKLPTQLSGGQAQRVAVARALVTSPRILFADEPTGSLDSLAAEQTMGTLLEAARTAHSTLVVVTHDARIAAYADREVIIRDGRVSLSRAPGPTARSGHDEHTSPDPSGGCRRPFLPTSSCGNHGRRHDRRRALPVAGRRRAGLRGALRALHLDRSTADTAGGDAGDGGGHRTDTGDGRRRFGLRSL</sequence>
<accession>A0ABX4MBN9</accession>
<dbReference type="CDD" id="cd03255">
    <property type="entry name" value="ABC_MJ0796_LolCDE_FtsE"/>
    <property type="match status" value="1"/>
</dbReference>
<dbReference type="InterPro" id="IPR003593">
    <property type="entry name" value="AAA+_ATPase"/>
</dbReference>
<dbReference type="PANTHER" id="PTHR24220:SF685">
    <property type="entry name" value="ABC TRANSPORTER RELATED"/>
    <property type="match status" value="1"/>
</dbReference>
<keyword evidence="1" id="KW-0813">Transport</keyword>
<dbReference type="SUPFAM" id="SSF52540">
    <property type="entry name" value="P-loop containing nucleoside triphosphate hydrolases"/>
    <property type="match status" value="1"/>
</dbReference>
<dbReference type="InterPro" id="IPR017871">
    <property type="entry name" value="ABC_transporter-like_CS"/>
</dbReference>
<evidence type="ECO:0000313" key="6">
    <source>
        <dbReference type="EMBL" id="PHP52880.1"/>
    </source>
</evidence>